<sequence length="89" mass="9857">MVKIVDDRNGMNGVCENGDDGCSVFNNLYIERTTLSERCVHGQCFCVLNHRFGNASTDVGGKFFLFVLISLREATQAEKARVCNGTLSY</sequence>
<evidence type="ECO:0000313" key="1">
    <source>
        <dbReference type="EMBL" id="KAF5818111.1"/>
    </source>
</evidence>
<reference evidence="1" key="1">
    <citation type="journal article" date="2017" name="Nature">
        <title>The sunflower genome provides insights into oil metabolism, flowering and Asterid evolution.</title>
        <authorList>
            <person name="Badouin H."/>
            <person name="Gouzy J."/>
            <person name="Grassa C.J."/>
            <person name="Murat F."/>
            <person name="Staton S.E."/>
            <person name="Cottret L."/>
            <person name="Lelandais-Briere C."/>
            <person name="Owens G.L."/>
            <person name="Carrere S."/>
            <person name="Mayjonade B."/>
            <person name="Legrand L."/>
            <person name="Gill N."/>
            <person name="Kane N.C."/>
            <person name="Bowers J.E."/>
            <person name="Hubner S."/>
            <person name="Bellec A."/>
            <person name="Berard A."/>
            <person name="Berges H."/>
            <person name="Blanchet N."/>
            <person name="Boniface M.C."/>
            <person name="Brunel D."/>
            <person name="Catrice O."/>
            <person name="Chaidir N."/>
            <person name="Claudel C."/>
            <person name="Donnadieu C."/>
            <person name="Faraut T."/>
            <person name="Fievet G."/>
            <person name="Helmstetter N."/>
            <person name="King M."/>
            <person name="Knapp S.J."/>
            <person name="Lai Z."/>
            <person name="Le Paslier M.C."/>
            <person name="Lippi Y."/>
            <person name="Lorenzon L."/>
            <person name="Mandel J.R."/>
            <person name="Marage G."/>
            <person name="Marchand G."/>
            <person name="Marquand E."/>
            <person name="Bret-Mestries E."/>
            <person name="Morien E."/>
            <person name="Nambeesan S."/>
            <person name="Nguyen T."/>
            <person name="Pegot-Espagnet P."/>
            <person name="Pouilly N."/>
            <person name="Raftis F."/>
            <person name="Sallet E."/>
            <person name="Schiex T."/>
            <person name="Thomas J."/>
            <person name="Vandecasteele C."/>
            <person name="Vares D."/>
            <person name="Vear F."/>
            <person name="Vautrin S."/>
            <person name="Crespi M."/>
            <person name="Mangin B."/>
            <person name="Burke J.M."/>
            <person name="Salse J."/>
            <person name="Munos S."/>
            <person name="Vincourt P."/>
            <person name="Rieseberg L.H."/>
            <person name="Langlade N.B."/>
        </authorList>
    </citation>
    <scope>NUCLEOTIDE SEQUENCE</scope>
    <source>
        <tissue evidence="1">Leaves</tissue>
    </source>
</reference>
<reference evidence="1" key="2">
    <citation type="submission" date="2020-06" db="EMBL/GenBank/DDBJ databases">
        <title>Helianthus annuus Genome sequencing and assembly Release 2.</title>
        <authorList>
            <person name="Gouzy J."/>
            <person name="Langlade N."/>
            <person name="Munos S."/>
        </authorList>
    </citation>
    <scope>NUCLEOTIDE SEQUENCE</scope>
    <source>
        <tissue evidence="1">Leaves</tissue>
    </source>
</reference>
<evidence type="ECO:0000313" key="2">
    <source>
        <dbReference type="Proteomes" id="UP000215914"/>
    </source>
</evidence>
<dbReference type="Proteomes" id="UP000215914">
    <property type="component" value="Unassembled WGS sequence"/>
</dbReference>
<dbReference type="Gramene" id="mRNA:HanXRQr2_Chr02g0061001">
    <property type="protein sequence ID" value="mRNA:HanXRQr2_Chr02g0061001"/>
    <property type="gene ID" value="HanXRQr2_Chr02g0061001"/>
</dbReference>
<accession>A0A9K3JLZ6</accession>
<comment type="caution">
    <text evidence="1">The sequence shown here is derived from an EMBL/GenBank/DDBJ whole genome shotgun (WGS) entry which is preliminary data.</text>
</comment>
<organism evidence="1 2">
    <name type="scientific">Helianthus annuus</name>
    <name type="common">Common sunflower</name>
    <dbReference type="NCBI Taxonomy" id="4232"/>
    <lineage>
        <taxon>Eukaryota</taxon>
        <taxon>Viridiplantae</taxon>
        <taxon>Streptophyta</taxon>
        <taxon>Embryophyta</taxon>
        <taxon>Tracheophyta</taxon>
        <taxon>Spermatophyta</taxon>
        <taxon>Magnoliopsida</taxon>
        <taxon>eudicotyledons</taxon>
        <taxon>Gunneridae</taxon>
        <taxon>Pentapetalae</taxon>
        <taxon>asterids</taxon>
        <taxon>campanulids</taxon>
        <taxon>Asterales</taxon>
        <taxon>Asteraceae</taxon>
        <taxon>Asteroideae</taxon>
        <taxon>Heliantheae alliance</taxon>
        <taxon>Heliantheae</taxon>
        <taxon>Helianthus</taxon>
    </lineage>
</organism>
<name>A0A9K3JLZ6_HELAN</name>
<dbReference type="AlphaFoldDB" id="A0A9K3JLZ6"/>
<keyword evidence="2" id="KW-1185">Reference proteome</keyword>
<dbReference type="EMBL" id="MNCJ02000317">
    <property type="protein sequence ID" value="KAF5818111.1"/>
    <property type="molecule type" value="Genomic_DNA"/>
</dbReference>
<gene>
    <name evidence="1" type="ORF">HanXRQr2_Chr02g0061001</name>
</gene>
<protein>
    <submittedName>
        <fullName evidence="1">Uncharacterized protein</fullName>
    </submittedName>
</protein>
<proteinExistence type="predicted"/>